<reference evidence="2" key="1">
    <citation type="submission" date="2023-07" db="EMBL/GenBank/DDBJ databases">
        <authorList>
            <consortium name="AG Swart"/>
            <person name="Singh M."/>
            <person name="Singh A."/>
            <person name="Seah K."/>
            <person name="Emmerich C."/>
        </authorList>
    </citation>
    <scope>NUCLEOTIDE SEQUENCE</scope>
    <source>
        <strain evidence="2">DP1</strain>
    </source>
</reference>
<feature type="region of interest" description="Disordered" evidence="1">
    <location>
        <begin position="218"/>
        <end position="237"/>
    </location>
</feature>
<evidence type="ECO:0000313" key="3">
    <source>
        <dbReference type="Proteomes" id="UP001295684"/>
    </source>
</evidence>
<gene>
    <name evidence="2" type="ORF">ECRASSUSDP1_LOCUS5250</name>
</gene>
<organism evidence="2 3">
    <name type="scientific">Euplotes crassus</name>
    <dbReference type="NCBI Taxonomy" id="5936"/>
    <lineage>
        <taxon>Eukaryota</taxon>
        <taxon>Sar</taxon>
        <taxon>Alveolata</taxon>
        <taxon>Ciliophora</taxon>
        <taxon>Intramacronucleata</taxon>
        <taxon>Spirotrichea</taxon>
        <taxon>Hypotrichia</taxon>
        <taxon>Euplotida</taxon>
        <taxon>Euplotidae</taxon>
        <taxon>Moneuplotes</taxon>
    </lineage>
</organism>
<comment type="caution">
    <text evidence="2">The sequence shown here is derived from an EMBL/GenBank/DDBJ whole genome shotgun (WGS) entry which is preliminary data.</text>
</comment>
<sequence>MKPSLNKSLASYKRTPKIGRGDKTGNRKKNPNFLGALVTPGGMKRLTKTPIKKTSIKVIKSMRDNKYKPFRIRIWKVSDKHNLQPPSDYQYMNPVSYGRAVTDADSSFSYSSSENWYKKRSKYSKSSNRSSARGNSAQQEKSDDNFINELLCKNEDVENRSSNVSSEGQNSLAFWGNKRIEQSLSKFSSHLQLPSNVEEVPEPNSLVSFEPEDVVLGGRGSDQLHKQKGKKTDPEDEDFVEEIIEDEDDNKSIEVVDEVEEEDDVVDEVGEVEVPTMGETGHKFNEIILSDDEFDSVVIDPKKEKSMPPKASLFQDKAAKFTSSYEYKNKTVAQSKRKTMKETIEDDEIKEEINVEDDSEDEAPATKLRKKFLDRIANNRTIGKGRSNTMMKLKGSSPLRQFLDSKGKHKVFEHLCLFIGDSKTRLRKDNLIKPPKHRLSKNTRMIELECDEIDDDSSESSSSSLERSNYKNKAKN</sequence>
<accession>A0AAD1U7S4</accession>
<keyword evidence="3" id="KW-1185">Reference proteome</keyword>
<evidence type="ECO:0000256" key="1">
    <source>
        <dbReference type="SAM" id="MobiDB-lite"/>
    </source>
</evidence>
<feature type="region of interest" description="Disordered" evidence="1">
    <location>
        <begin position="452"/>
        <end position="476"/>
    </location>
</feature>
<dbReference type="AlphaFoldDB" id="A0AAD1U7S4"/>
<proteinExistence type="predicted"/>
<dbReference type="Proteomes" id="UP001295684">
    <property type="component" value="Unassembled WGS sequence"/>
</dbReference>
<protein>
    <submittedName>
        <fullName evidence="2">Uncharacterized protein</fullName>
    </submittedName>
</protein>
<evidence type="ECO:0000313" key="2">
    <source>
        <dbReference type="EMBL" id="CAI2363910.1"/>
    </source>
</evidence>
<feature type="compositionally biased region" description="Low complexity" evidence="1">
    <location>
        <begin position="124"/>
        <end position="137"/>
    </location>
</feature>
<name>A0AAD1U7S4_EUPCR</name>
<feature type="region of interest" description="Disordered" evidence="1">
    <location>
        <begin position="1"/>
        <end position="40"/>
    </location>
</feature>
<feature type="region of interest" description="Disordered" evidence="1">
    <location>
        <begin position="119"/>
        <end position="145"/>
    </location>
</feature>
<dbReference type="EMBL" id="CAMPGE010005063">
    <property type="protein sequence ID" value="CAI2363910.1"/>
    <property type="molecule type" value="Genomic_DNA"/>
</dbReference>
<feature type="compositionally biased region" description="Basic and acidic residues" evidence="1">
    <location>
        <begin position="222"/>
        <end position="233"/>
    </location>
</feature>